<protein>
    <recommendedName>
        <fullName evidence="1">Plasmodium RESA N-terminal domain-containing protein</fullName>
    </recommendedName>
</protein>
<proteinExistence type="predicted"/>
<evidence type="ECO:0000313" key="3">
    <source>
        <dbReference type="Proteomes" id="UP000054561"/>
    </source>
</evidence>
<organism evidence="2 3">
    <name type="scientific">Plasmodium fragile</name>
    <dbReference type="NCBI Taxonomy" id="5857"/>
    <lineage>
        <taxon>Eukaryota</taxon>
        <taxon>Sar</taxon>
        <taxon>Alveolata</taxon>
        <taxon>Apicomplexa</taxon>
        <taxon>Aconoidasida</taxon>
        <taxon>Haemosporida</taxon>
        <taxon>Plasmodiidae</taxon>
        <taxon>Plasmodium</taxon>
        <taxon>Plasmodium (Plasmodium)</taxon>
    </lineage>
</organism>
<accession>A0A0D9QCK3</accession>
<dbReference type="Proteomes" id="UP000054561">
    <property type="component" value="Unassembled WGS sequence"/>
</dbReference>
<evidence type="ECO:0000259" key="1">
    <source>
        <dbReference type="Pfam" id="PF09687"/>
    </source>
</evidence>
<dbReference type="VEuPathDB" id="PlasmoDB:AK88_05634"/>
<feature type="domain" description="Plasmodium RESA N-terminal" evidence="1">
    <location>
        <begin position="8"/>
        <end position="69"/>
    </location>
</feature>
<sequence>METMVKYRKKWQECGRIVGNNFKKQREHVHDVFYSMAAKEKLSRDEFKNILHDIRDSWKEVTTKTEGECIALLEEPVVSEVKFYIHTGSRYTAKGPGYIIKGFFTAETEPWGQYTAKGPGYIIKGFFTAETEPWGQSYMV</sequence>
<dbReference type="AlphaFoldDB" id="A0A0D9QCK3"/>
<dbReference type="InterPro" id="IPR044885">
    <property type="entry name" value="PRESA_N_sf"/>
</dbReference>
<keyword evidence="3" id="KW-1185">Reference proteome</keyword>
<dbReference type="Pfam" id="PF09687">
    <property type="entry name" value="PRESAN"/>
    <property type="match status" value="1"/>
</dbReference>
<dbReference type="RefSeq" id="XP_012338659.1">
    <property type="nucleotide sequence ID" value="XM_012483236.1"/>
</dbReference>
<dbReference type="GeneID" id="24270948"/>
<evidence type="ECO:0000313" key="2">
    <source>
        <dbReference type="EMBL" id="KJP84733.1"/>
    </source>
</evidence>
<name>A0A0D9QCK3_PLAFR</name>
<gene>
    <name evidence="2" type="ORF">AK88_05634</name>
</gene>
<dbReference type="InterPro" id="IPR019111">
    <property type="entry name" value="PRESA_N"/>
</dbReference>
<reference evidence="2 3" key="1">
    <citation type="submission" date="2014-03" db="EMBL/GenBank/DDBJ databases">
        <title>The Genome Sequence of Plasmodium fragile nilgiri.</title>
        <authorList>
            <consortium name="The Broad Institute Genomics Platform"/>
            <consortium name="The Broad Institute Genome Sequencing Center for Infectious Disease"/>
            <person name="Neafsey D."/>
            <person name="Duraisingh M."/>
            <person name="Young S.K."/>
            <person name="Zeng Q."/>
            <person name="Gargeya S."/>
            <person name="Abouelleil A."/>
            <person name="Alvarado L."/>
            <person name="Chapman S.B."/>
            <person name="Gainer-Dewar J."/>
            <person name="Goldberg J."/>
            <person name="Griggs A."/>
            <person name="Gujja S."/>
            <person name="Hansen M."/>
            <person name="Howarth C."/>
            <person name="Imamovic A."/>
            <person name="Larimer J."/>
            <person name="Pearson M."/>
            <person name="Poon T.W."/>
            <person name="Priest M."/>
            <person name="Roberts A."/>
            <person name="Saif S."/>
            <person name="Shea T."/>
            <person name="Sykes S."/>
            <person name="Wortman J."/>
            <person name="Nusbaum C."/>
            <person name="Birren B."/>
        </authorList>
    </citation>
    <scope>NUCLEOTIDE SEQUENCE [LARGE SCALE GENOMIC DNA]</scope>
    <source>
        <strain evidence="3">nilgiri</strain>
    </source>
</reference>
<dbReference type="Gene3D" id="6.10.280.180">
    <property type="entry name" value="Plasmodium RESA, N-terminal helical domain"/>
    <property type="match status" value="1"/>
</dbReference>
<dbReference type="EMBL" id="KQ030417">
    <property type="protein sequence ID" value="KJP84733.1"/>
    <property type="molecule type" value="Genomic_DNA"/>
</dbReference>